<keyword evidence="1" id="KW-1133">Transmembrane helix</keyword>
<comment type="caution">
    <text evidence="3">The sequence shown here is derived from an EMBL/GenBank/DDBJ whole genome shotgun (WGS) entry which is preliminary data.</text>
</comment>
<dbReference type="RefSeq" id="WP_021584908.1">
    <property type="nucleotide sequence ID" value="NZ_AWET01000051.1"/>
</dbReference>
<feature type="transmembrane region" description="Helical" evidence="1">
    <location>
        <begin position="97"/>
        <end position="116"/>
    </location>
</feature>
<evidence type="ECO:0000259" key="2">
    <source>
        <dbReference type="Pfam" id="PF02517"/>
    </source>
</evidence>
<dbReference type="InterPro" id="IPR052710">
    <property type="entry name" value="CAAX_protease"/>
</dbReference>
<dbReference type="PANTHER" id="PTHR36435:SF1">
    <property type="entry name" value="CAAX AMINO TERMINAL PROTEASE FAMILY PROTEIN"/>
    <property type="match status" value="1"/>
</dbReference>
<dbReference type="GO" id="GO:0080120">
    <property type="term" value="P:CAAX-box protein maturation"/>
    <property type="evidence" value="ECO:0007669"/>
    <property type="project" value="UniProtKB-ARBA"/>
</dbReference>
<evidence type="ECO:0000313" key="3">
    <source>
        <dbReference type="EMBL" id="ERJ97883.1"/>
    </source>
</evidence>
<proteinExistence type="predicted"/>
<keyword evidence="3" id="KW-0645">Protease</keyword>
<dbReference type="Pfam" id="PF02517">
    <property type="entry name" value="Rce1-like"/>
    <property type="match status" value="1"/>
</dbReference>
<feature type="transmembrane region" description="Helical" evidence="1">
    <location>
        <begin position="136"/>
        <end position="157"/>
    </location>
</feature>
<gene>
    <name evidence="3" type="ORF">HMPREF1218_0793</name>
</gene>
<feature type="transmembrane region" description="Helical" evidence="1">
    <location>
        <begin position="249"/>
        <end position="273"/>
    </location>
</feature>
<dbReference type="PANTHER" id="PTHR36435">
    <property type="entry name" value="SLR1288 PROTEIN"/>
    <property type="match status" value="1"/>
</dbReference>
<feature type="transmembrane region" description="Helical" evidence="1">
    <location>
        <begin position="169"/>
        <end position="185"/>
    </location>
</feature>
<dbReference type="AlphaFoldDB" id="U2MF06"/>
<dbReference type="Proteomes" id="UP000016600">
    <property type="component" value="Unassembled WGS sequence"/>
</dbReference>
<evidence type="ECO:0000256" key="1">
    <source>
        <dbReference type="SAM" id="Phobius"/>
    </source>
</evidence>
<dbReference type="GO" id="GO:0004175">
    <property type="term" value="F:endopeptidase activity"/>
    <property type="evidence" value="ECO:0007669"/>
    <property type="project" value="UniProtKB-ARBA"/>
</dbReference>
<accession>U2MF06</accession>
<dbReference type="PATRIC" id="fig|1081904.3.peg.2289"/>
<name>U2MF06_9BACT</name>
<keyword evidence="1" id="KW-0472">Membrane</keyword>
<evidence type="ECO:0000313" key="4">
    <source>
        <dbReference type="Proteomes" id="UP000016600"/>
    </source>
</evidence>
<keyword evidence="3" id="KW-0378">Hydrolase</keyword>
<dbReference type="EMBL" id="AWET01000051">
    <property type="protein sequence ID" value="ERJ97883.1"/>
    <property type="molecule type" value="Genomic_DNA"/>
</dbReference>
<keyword evidence="1" id="KW-0812">Transmembrane</keyword>
<feature type="domain" description="CAAX prenyl protease 2/Lysostaphin resistance protein A-like" evidence="2">
    <location>
        <begin position="138"/>
        <end position="223"/>
    </location>
</feature>
<feature type="transmembrane region" description="Helical" evidence="1">
    <location>
        <begin position="56"/>
        <end position="77"/>
    </location>
</feature>
<feature type="transmembrane region" description="Helical" evidence="1">
    <location>
        <begin position="12"/>
        <end position="36"/>
    </location>
</feature>
<reference evidence="3 4" key="1">
    <citation type="submission" date="2013-08" db="EMBL/GenBank/DDBJ databases">
        <authorList>
            <person name="Durkin A.S."/>
            <person name="Haft D.R."/>
            <person name="McCorrison J."/>
            <person name="Torralba M."/>
            <person name="Gillis M."/>
            <person name="Haft D.H."/>
            <person name="Methe B."/>
            <person name="Sutton G."/>
            <person name="Nelson K.E."/>
        </authorList>
    </citation>
    <scope>NUCLEOTIDE SEQUENCE [LARGE SCALE GENOMIC DNA]</scope>
    <source>
        <strain evidence="3 4">F0068</strain>
    </source>
</reference>
<protein>
    <submittedName>
        <fullName evidence="3">CAAX protease self-immunity</fullName>
    </submittedName>
</protein>
<keyword evidence="4" id="KW-1185">Reference proteome</keyword>
<organism evidence="3 4">
    <name type="scientific">Hoylesella pleuritidis F0068</name>
    <dbReference type="NCBI Taxonomy" id="1081904"/>
    <lineage>
        <taxon>Bacteria</taxon>
        <taxon>Pseudomonadati</taxon>
        <taxon>Bacteroidota</taxon>
        <taxon>Bacteroidia</taxon>
        <taxon>Bacteroidales</taxon>
        <taxon>Prevotellaceae</taxon>
        <taxon>Hoylesella</taxon>
    </lineage>
</organism>
<dbReference type="InterPro" id="IPR003675">
    <property type="entry name" value="Rce1/LyrA-like_dom"/>
</dbReference>
<dbReference type="GO" id="GO:0006508">
    <property type="term" value="P:proteolysis"/>
    <property type="evidence" value="ECO:0007669"/>
    <property type="project" value="UniProtKB-KW"/>
</dbReference>
<sequence length="281" mass="31128">MTTTTKNILNILWFIVVYLLVQVIATVIVGMAFLMARGSSIPEALGSLSGGFLTEPTAIIVLTAVANTTLILLFLGFRWAPVSYSYLRTRPWRALSWIALLGLFTVIPSVWMIEWIDADVPNGIEKVLRALMSDGFGYLSVGILAPIAEEILFRGAILRCLFTLFSKRMHWLPIVLSALIFGLAHGNMGQAPHAVALGLLLGWMYYRTGSIIPGIVLHWVNNSVAFAVCNLWPGSEDYKLIDLFGGNAWAMWLSLVFSMLLTIICLLQLARILKKGKRTSR</sequence>